<name>A0ABP0EKT7_9ASCO</name>
<gene>
    <name evidence="2" type="ORF">CAAN4_H14862</name>
</gene>
<keyword evidence="3" id="KW-1185">Reference proteome</keyword>
<evidence type="ECO:0000256" key="1">
    <source>
        <dbReference type="SAM" id="MobiDB-lite"/>
    </source>
</evidence>
<accession>A0ABP0EKT7</accession>
<protein>
    <submittedName>
        <fullName evidence="2">Uncharacterized protein</fullName>
    </submittedName>
</protein>
<organism evidence="2 3">
    <name type="scientific">[Candida] anglica</name>
    <dbReference type="NCBI Taxonomy" id="148631"/>
    <lineage>
        <taxon>Eukaryota</taxon>
        <taxon>Fungi</taxon>
        <taxon>Dikarya</taxon>
        <taxon>Ascomycota</taxon>
        <taxon>Saccharomycotina</taxon>
        <taxon>Pichiomycetes</taxon>
        <taxon>Debaryomycetaceae</taxon>
        <taxon>Kurtzmaniella</taxon>
    </lineage>
</organism>
<dbReference type="PANTHER" id="PTHR37781:SF1">
    <property type="entry name" value="ADR380WP"/>
    <property type="match status" value="1"/>
</dbReference>
<feature type="compositionally biased region" description="Acidic residues" evidence="1">
    <location>
        <begin position="60"/>
        <end position="86"/>
    </location>
</feature>
<dbReference type="PANTHER" id="PTHR37781">
    <property type="entry name" value="TFIIH COMPLEX SUBUNIT"/>
    <property type="match status" value="1"/>
</dbReference>
<dbReference type="InterPro" id="IPR031349">
    <property type="entry name" value="Tfb6"/>
</dbReference>
<sequence>MPSVVPETPETPLHPQPNEELTEIPQGDLPASMAANLELNPELYDDDDDNDNNNNNNDNNNDDNMDIDGGNEEVLDNQSSDSDEDFEDVTIEVPSFTLPFDKAFELLQSEFNGQLNKVTISLSQQSRLINYIDEQLLFIQRKFIRSHVEDQPEYSMMSLLKDISKIVGLVWYSIDHKNKLFGQPDYLIKIMGDLEEYIVRLEIPQSVEEVTNESKAELGELFTILQDLDTRLAFLIDGYESELDSGLKRVEKLSTTESVRLAPITSRLRLVVIERLEPLRLKLSQSSTKSSRELLNILEVETGKLFEGIFERI</sequence>
<evidence type="ECO:0000313" key="3">
    <source>
        <dbReference type="Proteomes" id="UP001497600"/>
    </source>
</evidence>
<dbReference type="Pfam" id="PF17110">
    <property type="entry name" value="TFB6"/>
    <property type="match status" value="1"/>
</dbReference>
<proteinExistence type="predicted"/>
<reference evidence="2 3" key="1">
    <citation type="submission" date="2024-01" db="EMBL/GenBank/DDBJ databases">
        <authorList>
            <consortium name="Genoscope - CEA"/>
            <person name="William W."/>
        </authorList>
    </citation>
    <scope>NUCLEOTIDE SEQUENCE [LARGE SCALE GENOMIC DNA]</scope>
    <source>
        <strain evidence="2 3">29B2s-10</strain>
    </source>
</reference>
<dbReference type="Proteomes" id="UP001497600">
    <property type="component" value="Chromosome H"/>
</dbReference>
<dbReference type="EMBL" id="OZ004260">
    <property type="protein sequence ID" value="CAK7921487.1"/>
    <property type="molecule type" value="Genomic_DNA"/>
</dbReference>
<evidence type="ECO:0000313" key="2">
    <source>
        <dbReference type="EMBL" id="CAK7921487.1"/>
    </source>
</evidence>
<feature type="region of interest" description="Disordered" evidence="1">
    <location>
        <begin position="1"/>
        <end position="86"/>
    </location>
</feature>